<evidence type="ECO:0000256" key="3">
    <source>
        <dbReference type="ARBA" id="ARBA00005985"/>
    </source>
</evidence>
<feature type="transmembrane region" description="Helical" evidence="10">
    <location>
        <begin position="262"/>
        <end position="283"/>
    </location>
</feature>
<protein>
    <recommendedName>
        <fullName evidence="9">4-hydroxybenzoate polyprenyltransferase</fullName>
        <ecNumber evidence="9">2.5.1.39</ecNumber>
    </recommendedName>
</protein>
<evidence type="ECO:0000256" key="8">
    <source>
        <dbReference type="ARBA" id="ARBA00023136"/>
    </source>
</evidence>
<dbReference type="GO" id="GO:0008412">
    <property type="term" value="F:4-hydroxybenzoate polyprenyltransferase activity"/>
    <property type="evidence" value="ECO:0007669"/>
    <property type="project" value="UniProtKB-EC"/>
</dbReference>
<dbReference type="InterPro" id="IPR039653">
    <property type="entry name" value="Prenyltransferase"/>
</dbReference>
<feature type="transmembrane region" description="Helical" evidence="10">
    <location>
        <begin position="46"/>
        <end position="66"/>
    </location>
</feature>
<keyword evidence="7 10" id="KW-1133">Transmembrane helix</keyword>
<dbReference type="PANTHER" id="PTHR11048:SF28">
    <property type="entry name" value="4-HYDROXYBENZOATE POLYPRENYLTRANSFERASE, MITOCHONDRIAL"/>
    <property type="match status" value="1"/>
</dbReference>
<feature type="transmembrane region" description="Helical" evidence="10">
    <location>
        <begin position="163"/>
        <end position="183"/>
    </location>
</feature>
<evidence type="ECO:0000256" key="6">
    <source>
        <dbReference type="ARBA" id="ARBA00022692"/>
    </source>
</evidence>
<dbReference type="Pfam" id="PF01040">
    <property type="entry name" value="UbiA"/>
    <property type="match status" value="1"/>
</dbReference>
<feature type="transmembrane region" description="Helical" evidence="10">
    <location>
        <begin position="86"/>
        <end position="107"/>
    </location>
</feature>
<dbReference type="GO" id="GO:0006744">
    <property type="term" value="P:ubiquinone biosynthetic process"/>
    <property type="evidence" value="ECO:0007669"/>
    <property type="project" value="TreeGrafter"/>
</dbReference>
<dbReference type="NCBIfam" id="TIGR01475">
    <property type="entry name" value="ubiA_other"/>
    <property type="match status" value="1"/>
</dbReference>
<dbReference type="EMBL" id="JACJVR010000005">
    <property type="protein sequence ID" value="MBB6690165.1"/>
    <property type="molecule type" value="Genomic_DNA"/>
</dbReference>
<keyword evidence="4" id="KW-0997">Cell inner membrane</keyword>
<dbReference type="InterPro" id="IPR006371">
    <property type="entry name" value="Polyprenyltransferase_UbiA-li"/>
</dbReference>
<reference evidence="11 12" key="1">
    <citation type="submission" date="2020-08" db="EMBL/GenBank/DDBJ databases">
        <title>Cohnella phylogeny.</title>
        <authorList>
            <person name="Dunlap C."/>
        </authorList>
    </citation>
    <scope>NUCLEOTIDE SEQUENCE [LARGE SCALE GENOMIC DNA]</scope>
    <source>
        <strain evidence="11 12">DSM 25239</strain>
    </source>
</reference>
<sequence>MIRKIKIFLEMIKIEHTMFALPFAYVGTILGSVTENHHLPTWAQCGWILMAMVGARSAAMGLNRVIDRAIDARNPRTEKRAIPAGLLKAGEVILFIVVSFALLFWAAANLNSLALKLMPIAVFMTVIYSYTKRFTWLCHVVLGLTLGLAPLGGWVAVTGTISLPAVILYLSVALWTAGFDVIYSCQDIEIDRKEGLHSIPARFGVEKALRIAKAMHAVTVIGFVLLLATTDLSWWYLAGTVVSAGLLFYEHQLVKPSDMSKLQAAFFTMNWVVSTVVFVFTFIDLVVVKSW</sequence>
<keyword evidence="8 10" id="KW-0472">Membrane</keyword>
<comment type="caution">
    <text evidence="11">The sequence shown here is derived from an EMBL/GenBank/DDBJ whole genome shotgun (WGS) entry which is preliminary data.</text>
</comment>
<comment type="cofactor">
    <cofactor evidence="1">
        <name>Mg(2+)</name>
        <dbReference type="ChEBI" id="CHEBI:18420"/>
    </cofactor>
</comment>
<dbReference type="Gene3D" id="1.20.120.1780">
    <property type="entry name" value="UbiA prenyltransferase"/>
    <property type="match status" value="1"/>
</dbReference>
<dbReference type="AlphaFoldDB" id="A0A841TPS9"/>
<dbReference type="FunFam" id="1.20.120.1780:FF:000001">
    <property type="entry name" value="4-hydroxybenzoate octaprenyltransferase"/>
    <property type="match status" value="1"/>
</dbReference>
<keyword evidence="12" id="KW-1185">Reference proteome</keyword>
<feature type="transmembrane region" description="Helical" evidence="10">
    <location>
        <begin position="137"/>
        <end position="157"/>
    </location>
</feature>
<evidence type="ECO:0000256" key="9">
    <source>
        <dbReference type="ARBA" id="ARBA00034524"/>
    </source>
</evidence>
<accession>A0A841TPS9</accession>
<evidence type="ECO:0000313" key="12">
    <source>
        <dbReference type="Proteomes" id="UP000553776"/>
    </source>
</evidence>
<dbReference type="InterPro" id="IPR044878">
    <property type="entry name" value="UbiA_sf"/>
</dbReference>
<keyword evidence="4" id="KW-1003">Cell membrane</keyword>
<feature type="transmembrane region" description="Helical" evidence="10">
    <location>
        <begin position="12"/>
        <end position="34"/>
    </location>
</feature>
<organism evidence="11 12">
    <name type="scientific">Cohnella xylanilytica</name>
    <dbReference type="NCBI Taxonomy" id="557555"/>
    <lineage>
        <taxon>Bacteria</taxon>
        <taxon>Bacillati</taxon>
        <taxon>Bacillota</taxon>
        <taxon>Bacilli</taxon>
        <taxon>Bacillales</taxon>
        <taxon>Paenibacillaceae</taxon>
        <taxon>Cohnella</taxon>
    </lineage>
</organism>
<dbReference type="GO" id="GO:0005886">
    <property type="term" value="C:plasma membrane"/>
    <property type="evidence" value="ECO:0007669"/>
    <property type="project" value="TreeGrafter"/>
</dbReference>
<dbReference type="PANTHER" id="PTHR11048">
    <property type="entry name" value="PRENYLTRANSFERASES"/>
    <property type="match status" value="1"/>
</dbReference>
<evidence type="ECO:0000256" key="10">
    <source>
        <dbReference type="SAM" id="Phobius"/>
    </source>
</evidence>
<proteinExistence type="inferred from homology"/>
<dbReference type="Gene3D" id="1.10.357.140">
    <property type="entry name" value="UbiA prenyltransferase"/>
    <property type="match status" value="1"/>
</dbReference>
<dbReference type="CDD" id="cd13959">
    <property type="entry name" value="PT_UbiA_COQ2"/>
    <property type="match status" value="1"/>
</dbReference>
<dbReference type="EC" id="2.5.1.39" evidence="9"/>
<evidence type="ECO:0000256" key="5">
    <source>
        <dbReference type="ARBA" id="ARBA00022679"/>
    </source>
</evidence>
<comment type="subcellular location">
    <subcellularLocation>
        <location evidence="2">Membrane</location>
        <topology evidence="2">Multi-pass membrane protein</topology>
    </subcellularLocation>
</comment>
<keyword evidence="5 11" id="KW-0808">Transferase</keyword>
<dbReference type="Proteomes" id="UP000553776">
    <property type="component" value="Unassembled WGS sequence"/>
</dbReference>
<evidence type="ECO:0000256" key="7">
    <source>
        <dbReference type="ARBA" id="ARBA00022989"/>
    </source>
</evidence>
<name>A0A841TPS9_9BACL</name>
<evidence type="ECO:0000256" key="4">
    <source>
        <dbReference type="ARBA" id="ARBA00022519"/>
    </source>
</evidence>
<evidence type="ECO:0000313" key="11">
    <source>
        <dbReference type="EMBL" id="MBB6690165.1"/>
    </source>
</evidence>
<evidence type="ECO:0000256" key="1">
    <source>
        <dbReference type="ARBA" id="ARBA00001946"/>
    </source>
</evidence>
<evidence type="ECO:0000256" key="2">
    <source>
        <dbReference type="ARBA" id="ARBA00004141"/>
    </source>
</evidence>
<feature type="transmembrane region" description="Helical" evidence="10">
    <location>
        <begin position="211"/>
        <end position="228"/>
    </location>
</feature>
<comment type="similarity">
    <text evidence="3">Belongs to the UbiA prenyltransferase family.</text>
</comment>
<dbReference type="RefSeq" id="WP_185134194.1">
    <property type="nucleotide sequence ID" value="NZ_JACJVR010000005.1"/>
</dbReference>
<feature type="transmembrane region" description="Helical" evidence="10">
    <location>
        <begin position="113"/>
        <end position="130"/>
    </location>
</feature>
<dbReference type="FunFam" id="1.10.357.140:FF:000008">
    <property type="entry name" value="4-hydroxybenzoate octaprenyltransferase"/>
    <property type="match status" value="1"/>
</dbReference>
<keyword evidence="6 10" id="KW-0812">Transmembrane</keyword>
<dbReference type="InterPro" id="IPR000537">
    <property type="entry name" value="UbiA_prenyltransferase"/>
</dbReference>
<gene>
    <name evidence="11" type="ORF">H7B90_02010</name>
</gene>